<evidence type="ECO:0000256" key="3">
    <source>
        <dbReference type="ARBA" id="ARBA00006958"/>
    </source>
</evidence>
<dbReference type="Proteomes" id="UP001146120">
    <property type="component" value="Unassembled WGS sequence"/>
</dbReference>
<keyword evidence="6" id="KW-0378">Hydrolase</keyword>
<reference evidence="9" key="2">
    <citation type="journal article" date="2023" name="Microbiol Resour">
        <title>Decontamination and Annotation of the Draft Genome Sequence of the Oomycete Lagenidium giganteum ARSEF 373.</title>
        <authorList>
            <person name="Morgan W.R."/>
            <person name="Tartar A."/>
        </authorList>
    </citation>
    <scope>NUCLEOTIDE SEQUENCE</scope>
    <source>
        <strain evidence="9">ARSEF 373</strain>
    </source>
</reference>
<dbReference type="Pfam" id="PF13359">
    <property type="entry name" value="DDE_Tnp_4"/>
    <property type="match status" value="1"/>
</dbReference>
<organism evidence="9 10">
    <name type="scientific">Lagenidium giganteum</name>
    <dbReference type="NCBI Taxonomy" id="4803"/>
    <lineage>
        <taxon>Eukaryota</taxon>
        <taxon>Sar</taxon>
        <taxon>Stramenopiles</taxon>
        <taxon>Oomycota</taxon>
        <taxon>Peronosporomycetes</taxon>
        <taxon>Pythiales</taxon>
        <taxon>Pythiaceae</taxon>
    </lineage>
</organism>
<reference evidence="9" key="1">
    <citation type="submission" date="2022-11" db="EMBL/GenBank/DDBJ databases">
        <authorList>
            <person name="Morgan W.R."/>
            <person name="Tartar A."/>
        </authorList>
    </citation>
    <scope>NUCLEOTIDE SEQUENCE</scope>
    <source>
        <strain evidence="9">ARSEF 373</strain>
    </source>
</reference>
<evidence type="ECO:0000256" key="6">
    <source>
        <dbReference type="ARBA" id="ARBA00022801"/>
    </source>
</evidence>
<dbReference type="GO" id="GO:0016787">
    <property type="term" value="F:hydrolase activity"/>
    <property type="evidence" value="ECO:0007669"/>
    <property type="project" value="UniProtKB-KW"/>
</dbReference>
<evidence type="ECO:0000256" key="1">
    <source>
        <dbReference type="ARBA" id="ARBA00001968"/>
    </source>
</evidence>
<name>A0AAV2YK02_9STRA</name>
<keyword evidence="4" id="KW-0540">Nuclease</keyword>
<evidence type="ECO:0000256" key="7">
    <source>
        <dbReference type="ARBA" id="ARBA00023242"/>
    </source>
</evidence>
<dbReference type="GO" id="GO:0004518">
    <property type="term" value="F:nuclease activity"/>
    <property type="evidence" value="ECO:0007669"/>
    <property type="project" value="UniProtKB-KW"/>
</dbReference>
<dbReference type="InterPro" id="IPR027806">
    <property type="entry name" value="HARBI1_dom"/>
</dbReference>
<dbReference type="PANTHER" id="PTHR22930:SF85">
    <property type="entry name" value="GH03217P-RELATED"/>
    <property type="match status" value="1"/>
</dbReference>
<evidence type="ECO:0000256" key="4">
    <source>
        <dbReference type="ARBA" id="ARBA00022722"/>
    </source>
</evidence>
<evidence type="ECO:0000256" key="2">
    <source>
        <dbReference type="ARBA" id="ARBA00004123"/>
    </source>
</evidence>
<evidence type="ECO:0000313" key="9">
    <source>
        <dbReference type="EMBL" id="DAZ94441.1"/>
    </source>
</evidence>
<keyword evidence="7" id="KW-0539">Nucleus</keyword>
<comment type="caution">
    <text evidence="9">The sequence shown here is derived from an EMBL/GenBank/DDBJ whole genome shotgun (WGS) entry which is preliminary data.</text>
</comment>
<dbReference type="GO" id="GO:0046872">
    <property type="term" value="F:metal ion binding"/>
    <property type="evidence" value="ECO:0007669"/>
    <property type="project" value="UniProtKB-KW"/>
</dbReference>
<evidence type="ECO:0000313" key="10">
    <source>
        <dbReference type="Proteomes" id="UP001146120"/>
    </source>
</evidence>
<evidence type="ECO:0000256" key="5">
    <source>
        <dbReference type="ARBA" id="ARBA00022723"/>
    </source>
</evidence>
<accession>A0AAV2YK02</accession>
<dbReference type="InterPro" id="IPR045249">
    <property type="entry name" value="HARBI1-like"/>
</dbReference>
<comment type="similarity">
    <text evidence="3">Belongs to the HARBI1 family.</text>
</comment>
<comment type="cofactor">
    <cofactor evidence="1">
        <name>a divalent metal cation</name>
        <dbReference type="ChEBI" id="CHEBI:60240"/>
    </cofactor>
</comment>
<dbReference type="AlphaFoldDB" id="A0AAV2YK02"/>
<feature type="domain" description="DDE Tnp4" evidence="8">
    <location>
        <begin position="48"/>
        <end position="132"/>
    </location>
</feature>
<dbReference type="PANTHER" id="PTHR22930">
    <property type="match status" value="1"/>
</dbReference>
<dbReference type="GO" id="GO:0005634">
    <property type="term" value="C:nucleus"/>
    <property type="evidence" value="ECO:0007669"/>
    <property type="project" value="UniProtKB-SubCell"/>
</dbReference>
<keyword evidence="5" id="KW-0479">Metal-binding</keyword>
<comment type="subcellular location">
    <subcellularLocation>
        <location evidence="2">Nucleus</location>
    </subcellularLocation>
</comment>
<protein>
    <recommendedName>
        <fullName evidence="8">DDE Tnp4 domain-containing protein</fullName>
    </recommendedName>
</protein>
<dbReference type="EMBL" id="DAKRPA010000250">
    <property type="protein sequence ID" value="DAZ94441.1"/>
    <property type="molecule type" value="Genomic_DNA"/>
</dbReference>
<sequence>MSEQFEMRTGIPHVVGAIDGSLFPIKRLEDWDGWYCRKGFPARCHQIIPRGSFLVADTGYQLFAHVSTPYPITSSMPPDERKYNYRHIGTRIVVEMAFGRLKNMFRIFQTPLLHDTPKKMAQIIKCSLVLHNWLIYVGSELA</sequence>
<gene>
    <name evidence="9" type="ORF">N0F65_002759</name>
</gene>
<proteinExistence type="inferred from homology"/>
<keyword evidence="10" id="KW-1185">Reference proteome</keyword>
<evidence type="ECO:0000259" key="8">
    <source>
        <dbReference type="Pfam" id="PF13359"/>
    </source>
</evidence>